<gene>
    <name evidence="2" type="ORF">SAMN06297468_2762</name>
</gene>
<sequence length="429" mass="44917">MGFRSFLRNLRSDKSGNAALIVALGMPALIGGTGYAVDTAQWYTWKQELQFATDQAAIAGAYAQSKEITQQDYATRAEQEFEANLAITADIASEPDISLASYNGGTDNSVIVRASATATLPFSSFLTGKGTTVSVFSQARFQQGASYTSCVIATDDDDDGAITIRGNATLTAGCGMAALSNSDQAIIVDGNPQVDAGYIMSAGGIDDALTSLGDNQLLEYVEGLEDPYDDLTPPDNPTPREYKCQNNRGSKFASLQPGTYSDLTIQCDTILAGGIYVIEGGSLDINAQDDLTGNGVMFVLKDGANIKINGGSSVNLTAMTIGELIAAGVSAEDAEKLAGMLIFEDPNGDEASKDHVINGNASTVLNGIVYLPKSHVRFNGTASVTSQCFMLAASTIDIGGTADMTSFCPPDEVIDETVLTTKSLVRLVA</sequence>
<dbReference type="EMBL" id="FXWG01000003">
    <property type="protein sequence ID" value="SMQ74561.1"/>
    <property type="molecule type" value="Genomic_DNA"/>
</dbReference>
<dbReference type="Proteomes" id="UP000194420">
    <property type="component" value="Unassembled WGS sequence"/>
</dbReference>
<evidence type="ECO:0000313" key="3">
    <source>
        <dbReference type="Proteomes" id="UP000194420"/>
    </source>
</evidence>
<dbReference type="InterPro" id="IPR028087">
    <property type="entry name" value="Tad_N"/>
</dbReference>
<dbReference type="Pfam" id="PF13400">
    <property type="entry name" value="Tad"/>
    <property type="match status" value="1"/>
</dbReference>
<name>A0A1Y6FM47_9SPHN</name>
<dbReference type="OrthoDB" id="7418984at2"/>
<dbReference type="RefSeq" id="WP_086438603.1">
    <property type="nucleotide sequence ID" value="NZ_FXWG01000003.1"/>
</dbReference>
<protein>
    <submittedName>
        <fullName evidence="2">Putative Flp pilus-assembly TadE/G-like</fullName>
    </submittedName>
</protein>
<evidence type="ECO:0000259" key="1">
    <source>
        <dbReference type="Pfam" id="PF13400"/>
    </source>
</evidence>
<accession>A0A1Y6FM47</accession>
<keyword evidence="3" id="KW-1185">Reference proteome</keyword>
<feature type="domain" description="Putative Flp pilus-assembly TadG-like N-terminal" evidence="1">
    <location>
        <begin position="16"/>
        <end position="61"/>
    </location>
</feature>
<organism evidence="2 3">
    <name type="scientific">Altererythrobacter xiamenensis</name>
    <dbReference type="NCBI Taxonomy" id="1316679"/>
    <lineage>
        <taxon>Bacteria</taxon>
        <taxon>Pseudomonadati</taxon>
        <taxon>Pseudomonadota</taxon>
        <taxon>Alphaproteobacteria</taxon>
        <taxon>Sphingomonadales</taxon>
        <taxon>Erythrobacteraceae</taxon>
        <taxon>Altererythrobacter</taxon>
    </lineage>
</organism>
<proteinExistence type="predicted"/>
<evidence type="ECO:0000313" key="2">
    <source>
        <dbReference type="EMBL" id="SMQ74561.1"/>
    </source>
</evidence>
<dbReference type="AlphaFoldDB" id="A0A1Y6FM47"/>
<reference evidence="3" key="1">
    <citation type="submission" date="2017-04" db="EMBL/GenBank/DDBJ databases">
        <authorList>
            <person name="Varghese N."/>
            <person name="Submissions S."/>
        </authorList>
    </citation>
    <scope>NUCLEOTIDE SEQUENCE [LARGE SCALE GENOMIC DNA]</scope>
</reference>